<dbReference type="EMBL" id="CP157744">
    <property type="protein sequence ID" value="XBS22846.1"/>
    <property type="molecule type" value="Genomic_DNA"/>
</dbReference>
<feature type="signal peptide" evidence="1">
    <location>
        <begin position="1"/>
        <end position="23"/>
    </location>
</feature>
<dbReference type="Pfam" id="PF16932">
    <property type="entry name" value="T4SS_TraI"/>
    <property type="match status" value="1"/>
</dbReference>
<feature type="chain" id="PRO_5044020368" evidence="1">
    <location>
        <begin position="24"/>
        <end position="274"/>
    </location>
</feature>
<protein>
    <submittedName>
        <fullName evidence="2">Type IV secretory system conjugative DNA transfer family protein</fullName>
    </submittedName>
</protein>
<dbReference type="KEGG" id="mech:Q9L42_021305"/>
<dbReference type="InterPro" id="IPR031618">
    <property type="entry name" value="T4SS_TraI"/>
</dbReference>
<evidence type="ECO:0000313" key="3">
    <source>
        <dbReference type="Proteomes" id="UP001225378"/>
    </source>
</evidence>
<sequence length="274" mass="30984">MKSKIVLFLLAGATLYCQSSVSATPSNLDELTNLSQNSAENSHYVDGIPSSEIDQLRYKAMIEAAQVLGLQEGIKHRQEQINDELAEIADELNRIYNFRALLLNDGIMIPPVIDEVEGSLKIEEDGSINASERTYIIRKDAKLTIDPPSWRSHLIHHYGVTDRINKAILPKTDKEQLIWKKSIEEAWNKGIDQANYMFSINLNRLTRDYLGMARFKSLAKQRIVDIPMVARGDLGIRVNGRKLDIGQNTFRITNHSSFQTKGWKAFGSIAQGER</sequence>
<evidence type="ECO:0000256" key="1">
    <source>
        <dbReference type="SAM" id="SignalP"/>
    </source>
</evidence>
<dbReference type="AlphaFoldDB" id="A0AAU7P0N4"/>
<accession>A0AAU7P0N4</accession>
<keyword evidence="1" id="KW-0732">Signal</keyword>
<keyword evidence="3" id="KW-1185">Reference proteome</keyword>
<organism evidence="2 3">
    <name type="scientific">Methylomarinum roseum</name>
    <dbReference type="NCBI Taxonomy" id="3067653"/>
    <lineage>
        <taxon>Bacteria</taxon>
        <taxon>Pseudomonadati</taxon>
        <taxon>Pseudomonadota</taxon>
        <taxon>Gammaproteobacteria</taxon>
        <taxon>Methylococcales</taxon>
        <taxon>Methylococcaceae</taxon>
        <taxon>Methylomarinum</taxon>
    </lineage>
</organism>
<evidence type="ECO:0000313" key="2">
    <source>
        <dbReference type="EMBL" id="XBS22846.1"/>
    </source>
</evidence>
<keyword evidence="2" id="KW-0614">Plasmid</keyword>
<dbReference type="RefSeq" id="WP_305910449.1">
    <property type="nucleotide sequence ID" value="NZ_CP157744.1"/>
</dbReference>
<proteinExistence type="predicted"/>
<gene>
    <name evidence="2" type="ORF">Q9L42_021305</name>
</gene>
<reference evidence="2 3" key="1">
    <citation type="journal article" date="2024" name="Microbiology">
        <title>Methylomarinum rosea sp. nov., a novel halophilic methanotrophic bacterium from the hypersaline Lake Elton.</title>
        <authorList>
            <person name="Suleimanov R.Z."/>
            <person name="Oshkin I.Y."/>
            <person name="Danilova O.V."/>
            <person name="Suzina N.E."/>
            <person name="Dedysh S.N."/>
        </authorList>
    </citation>
    <scope>NUCLEOTIDE SEQUENCE [LARGE SCALE GENOMIC DNA]</scope>
    <source>
        <strain evidence="2 3">Ch1-1</strain>
        <plasmid evidence="3">unnamed2</plasmid>
    </source>
</reference>
<dbReference type="Proteomes" id="UP001225378">
    <property type="component" value="Plasmid unnamed2"/>
</dbReference>
<geneLocation type="plasmid" evidence="2 3">
    <name>unnamed2</name>
</geneLocation>
<name>A0AAU7P0N4_9GAMM</name>